<evidence type="ECO:0000256" key="2">
    <source>
        <dbReference type="ARBA" id="ARBA00022729"/>
    </source>
</evidence>
<reference evidence="9" key="2">
    <citation type="submission" date="2025-08" db="UniProtKB">
        <authorList>
            <consortium name="RefSeq"/>
        </authorList>
    </citation>
    <scope>IDENTIFICATION</scope>
    <source>
        <tissue evidence="9">Leaves</tissue>
    </source>
</reference>
<dbReference type="Gene3D" id="3.20.20.80">
    <property type="entry name" value="Glycosidases"/>
    <property type="match status" value="1"/>
</dbReference>
<dbReference type="GeneID" id="113693790"/>
<protein>
    <submittedName>
        <fullName evidence="9">Class V chitinase-like</fullName>
    </submittedName>
</protein>
<dbReference type="SMART" id="SM00636">
    <property type="entry name" value="Glyco_18"/>
    <property type="match status" value="1"/>
</dbReference>
<dbReference type="GO" id="GO:0005576">
    <property type="term" value="C:extracellular region"/>
    <property type="evidence" value="ECO:0007669"/>
    <property type="project" value="TreeGrafter"/>
</dbReference>
<evidence type="ECO:0000256" key="1">
    <source>
        <dbReference type="ARBA" id="ARBA00008682"/>
    </source>
</evidence>
<dbReference type="GO" id="GO:0008061">
    <property type="term" value="F:chitin binding"/>
    <property type="evidence" value="ECO:0007669"/>
    <property type="project" value="InterPro"/>
</dbReference>
<dbReference type="OrthoDB" id="73875at2759"/>
<dbReference type="InterPro" id="IPR001223">
    <property type="entry name" value="Glyco_hydro18_cat"/>
</dbReference>
<dbReference type="Proteomes" id="UP001652660">
    <property type="component" value="Chromosome 6c"/>
</dbReference>
<accession>A0A6P6SR39</accession>
<proteinExistence type="inferred from homology"/>
<dbReference type="PANTHER" id="PTHR11177">
    <property type="entry name" value="CHITINASE"/>
    <property type="match status" value="1"/>
</dbReference>
<keyword evidence="5" id="KW-0326">Glycosidase</keyword>
<dbReference type="RefSeq" id="XP_027068281.1">
    <property type="nucleotide sequence ID" value="XM_027212480.2"/>
</dbReference>
<gene>
    <name evidence="9" type="primary">LOC113693790</name>
</gene>
<dbReference type="PANTHER" id="PTHR11177:SF383">
    <property type="entry name" value="GLYCOSYL HYDROLASE FAMILY PROTEIN WITH CHITINASE INSERTION DOMAIN-CONTAINING PROTEIN"/>
    <property type="match status" value="1"/>
</dbReference>
<evidence type="ECO:0000256" key="4">
    <source>
        <dbReference type="ARBA" id="ARBA00023180"/>
    </source>
</evidence>
<organism evidence="8 9">
    <name type="scientific">Coffea arabica</name>
    <name type="common">Arabian coffee</name>
    <dbReference type="NCBI Taxonomy" id="13443"/>
    <lineage>
        <taxon>Eukaryota</taxon>
        <taxon>Viridiplantae</taxon>
        <taxon>Streptophyta</taxon>
        <taxon>Embryophyta</taxon>
        <taxon>Tracheophyta</taxon>
        <taxon>Spermatophyta</taxon>
        <taxon>Magnoliopsida</taxon>
        <taxon>eudicotyledons</taxon>
        <taxon>Gunneridae</taxon>
        <taxon>Pentapetalae</taxon>
        <taxon>asterids</taxon>
        <taxon>lamiids</taxon>
        <taxon>Gentianales</taxon>
        <taxon>Rubiaceae</taxon>
        <taxon>Ixoroideae</taxon>
        <taxon>Gardenieae complex</taxon>
        <taxon>Bertiereae - Coffeeae clade</taxon>
        <taxon>Coffeeae</taxon>
        <taxon>Coffea</taxon>
    </lineage>
</organism>
<evidence type="ECO:0000256" key="6">
    <source>
        <dbReference type="SAM" id="SignalP"/>
    </source>
</evidence>
<sequence length="405" mass="43515">MHTKQGVLSFKISMASTTKFILLSLTLCVLHLNFCHGQNAVNAGYWFPDSGIEISDIDSTLFTHLFCAFADLDPESNEVTISASNAGPFSQFTETVQLKNPSVKTLLSIGGGNSNRDDFASMASQPTSRKSFIDSSINLARANSFHGLDLDWESPQSDLEMTNLGSLLDEWRAAVATEAQNSGKPQLILTAAVSYASKVDGLYQYPITSVSRSLDWINLMAYDFYAPDRPSTSTRCHAALKDPTGQASGSSGIADWENAGVGAKKLVLGIPFYGYAWRLANANNHGILAPANGAAGPDNGAEQYRAIRTFVAQTPGAVVVYNSTYVCNYCYAGTTWIGYDDTQTVSTKVSYAKQNGLLGYFAWHIGADDNFALSRQASQAWADGSGAGSHLTLLLASQKRAGIVE</sequence>
<comment type="similarity">
    <text evidence="1">Belongs to the glycosyl hydrolase 18 family. Chitinase class V subfamily.</text>
</comment>
<dbReference type="InterPro" id="IPR011583">
    <property type="entry name" value="Chitinase_II/V-like_cat"/>
</dbReference>
<dbReference type="AlphaFoldDB" id="A0A6P6SR39"/>
<evidence type="ECO:0000256" key="3">
    <source>
        <dbReference type="ARBA" id="ARBA00022801"/>
    </source>
</evidence>
<dbReference type="GO" id="GO:0004568">
    <property type="term" value="F:chitinase activity"/>
    <property type="evidence" value="ECO:0007669"/>
    <property type="project" value="TreeGrafter"/>
</dbReference>
<feature type="domain" description="GH18" evidence="7">
    <location>
        <begin position="40"/>
        <end position="384"/>
    </location>
</feature>
<dbReference type="InterPro" id="IPR029070">
    <property type="entry name" value="Chitinase_insertion_sf"/>
</dbReference>
<feature type="signal peptide" evidence="6">
    <location>
        <begin position="1"/>
        <end position="37"/>
    </location>
</feature>
<dbReference type="FunFam" id="3.10.50.10:FF:000003">
    <property type="entry name" value="Class V chitinase CHIT5b"/>
    <property type="match status" value="1"/>
</dbReference>
<dbReference type="CDD" id="cd02879">
    <property type="entry name" value="GH18_plant_chitinase_class_V"/>
    <property type="match status" value="1"/>
</dbReference>
<dbReference type="GO" id="GO:0006032">
    <property type="term" value="P:chitin catabolic process"/>
    <property type="evidence" value="ECO:0007669"/>
    <property type="project" value="TreeGrafter"/>
</dbReference>
<dbReference type="InterPro" id="IPR050314">
    <property type="entry name" value="Glycosyl_Hydrlase_18"/>
</dbReference>
<keyword evidence="2 6" id="KW-0732">Signal</keyword>
<dbReference type="Gene3D" id="3.10.50.10">
    <property type="match status" value="1"/>
</dbReference>
<reference evidence="8" key="1">
    <citation type="journal article" date="2025" name="Foods">
        <title>Unveiling the Microbial Signatures of Arabica Coffee Cherries: Insights into Ripeness Specific Diversity, Functional Traits, and Implications for Quality and Safety.</title>
        <authorList>
            <consortium name="RefSeq"/>
            <person name="Tenea G.N."/>
            <person name="Cifuentes V."/>
            <person name="Reyes P."/>
            <person name="Cevallos-Vallejos M."/>
        </authorList>
    </citation>
    <scope>NUCLEOTIDE SEQUENCE [LARGE SCALE GENOMIC DNA]</scope>
</reference>
<dbReference type="SUPFAM" id="SSF51445">
    <property type="entry name" value="(Trans)glycosidases"/>
    <property type="match status" value="1"/>
</dbReference>
<dbReference type="Pfam" id="PF00704">
    <property type="entry name" value="Glyco_hydro_18"/>
    <property type="match status" value="1"/>
</dbReference>
<keyword evidence="3" id="KW-0378">Hydrolase</keyword>
<name>A0A6P6SR39_COFAR</name>
<dbReference type="SUPFAM" id="SSF54556">
    <property type="entry name" value="Chitinase insertion domain"/>
    <property type="match status" value="1"/>
</dbReference>
<evidence type="ECO:0000313" key="8">
    <source>
        <dbReference type="Proteomes" id="UP001652660"/>
    </source>
</evidence>
<evidence type="ECO:0000259" key="7">
    <source>
        <dbReference type="PROSITE" id="PS51910"/>
    </source>
</evidence>
<dbReference type="GO" id="GO:0005975">
    <property type="term" value="P:carbohydrate metabolic process"/>
    <property type="evidence" value="ECO:0007669"/>
    <property type="project" value="InterPro"/>
</dbReference>
<evidence type="ECO:0000256" key="5">
    <source>
        <dbReference type="ARBA" id="ARBA00023295"/>
    </source>
</evidence>
<feature type="chain" id="PRO_5027595067" evidence="6">
    <location>
        <begin position="38"/>
        <end position="405"/>
    </location>
</feature>
<dbReference type="PROSITE" id="PS51910">
    <property type="entry name" value="GH18_2"/>
    <property type="match status" value="1"/>
</dbReference>
<keyword evidence="8" id="KW-1185">Reference proteome</keyword>
<dbReference type="InterPro" id="IPR017853">
    <property type="entry name" value="GH"/>
</dbReference>
<evidence type="ECO:0000313" key="9">
    <source>
        <dbReference type="RefSeq" id="XP_027068281.1"/>
    </source>
</evidence>
<keyword evidence="4" id="KW-0325">Glycoprotein</keyword>